<dbReference type="InterPro" id="IPR036097">
    <property type="entry name" value="HisK_dim/P_sf"/>
</dbReference>
<evidence type="ECO:0000256" key="15">
    <source>
        <dbReference type="ARBA" id="ARBA00037219"/>
    </source>
</evidence>
<evidence type="ECO:0000256" key="18">
    <source>
        <dbReference type="SAM" id="Phobius"/>
    </source>
</evidence>
<comment type="function">
    <text evidence="15">Member of the two-component regulatory system HssS/HssR involved in intracellular heme homeostasis and tempering of staphylococcal virulence. HssS functions as a heme sensor histidine kinase which is autophosphorylated at a histidine residue and transfers its phosphate group to an aspartate residue of HssR. HssR/HssS activates the expression of hrtAB, an efflux pump, in response to extracellular heme, hemin, hemoglobin or blood.</text>
</comment>
<keyword evidence="6" id="KW-0808">Transferase</keyword>
<evidence type="ECO:0000313" key="21">
    <source>
        <dbReference type="EMBL" id="WXB94136.1"/>
    </source>
</evidence>
<evidence type="ECO:0000256" key="16">
    <source>
        <dbReference type="ARBA" id="ARBA00040841"/>
    </source>
</evidence>
<dbReference type="Gene3D" id="3.30.565.10">
    <property type="entry name" value="Histidine kinase-like ATPase, C-terminal domain"/>
    <property type="match status" value="1"/>
</dbReference>
<dbReference type="PRINTS" id="PR00344">
    <property type="entry name" value="BCTRLSENSOR"/>
</dbReference>
<evidence type="ECO:0000259" key="19">
    <source>
        <dbReference type="PROSITE" id="PS50109"/>
    </source>
</evidence>
<dbReference type="InterPro" id="IPR036890">
    <property type="entry name" value="HATPase_C_sf"/>
</dbReference>
<evidence type="ECO:0000256" key="1">
    <source>
        <dbReference type="ARBA" id="ARBA00000085"/>
    </source>
</evidence>
<evidence type="ECO:0000256" key="5">
    <source>
        <dbReference type="ARBA" id="ARBA00022553"/>
    </source>
</evidence>
<evidence type="ECO:0000256" key="8">
    <source>
        <dbReference type="ARBA" id="ARBA00022741"/>
    </source>
</evidence>
<keyword evidence="8" id="KW-0547">Nucleotide-binding</keyword>
<dbReference type="Pfam" id="PF00672">
    <property type="entry name" value="HAMP"/>
    <property type="match status" value="1"/>
</dbReference>
<evidence type="ECO:0000256" key="4">
    <source>
        <dbReference type="ARBA" id="ARBA00022475"/>
    </source>
</evidence>
<feature type="domain" description="Histidine kinase" evidence="19">
    <location>
        <begin position="245"/>
        <end position="460"/>
    </location>
</feature>
<evidence type="ECO:0000256" key="9">
    <source>
        <dbReference type="ARBA" id="ARBA00022777"/>
    </source>
</evidence>
<keyword evidence="5" id="KW-0597">Phosphoprotein</keyword>
<organism evidence="21 22">
    <name type="scientific">Bacillus kandeliae</name>
    <dbReference type="NCBI Taxonomy" id="3129297"/>
    <lineage>
        <taxon>Bacteria</taxon>
        <taxon>Bacillati</taxon>
        <taxon>Bacillota</taxon>
        <taxon>Bacilli</taxon>
        <taxon>Bacillales</taxon>
        <taxon>Bacillaceae</taxon>
        <taxon>Bacillus</taxon>
    </lineage>
</organism>
<dbReference type="SMART" id="SM00388">
    <property type="entry name" value="HisKA"/>
    <property type="match status" value="1"/>
</dbReference>
<feature type="transmembrane region" description="Helical" evidence="18">
    <location>
        <begin position="6"/>
        <end position="27"/>
    </location>
</feature>
<evidence type="ECO:0000256" key="14">
    <source>
        <dbReference type="ARBA" id="ARBA00023136"/>
    </source>
</evidence>
<keyword evidence="17" id="KW-0175">Coiled coil</keyword>
<dbReference type="SMART" id="SM00304">
    <property type="entry name" value="HAMP"/>
    <property type="match status" value="1"/>
</dbReference>
<dbReference type="Gene3D" id="6.10.340.10">
    <property type="match status" value="1"/>
</dbReference>
<dbReference type="PANTHER" id="PTHR45528">
    <property type="entry name" value="SENSOR HISTIDINE KINASE CPXA"/>
    <property type="match status" value="1"/>
</dbReference>
<dbReference type="SMART" id="SM00387">
    <property type="entry name" value="HATPase_c"/>
    <property type="match status" value="1"/>
</dbReference>
<keyword evidence="9 21" id="KW-0418">Kinase</keyword>
<comment type="catalytic activity">
    <reaction evidence="1">
        <text>ATP + protein L-histidine = ADP + protein N-phospho-L-histidine.</text>
        <dbReference type="EC" id="2.7.13.3"/>
    </reaction>
</comment>
<evidence type="ECO:0000313" key="22">
    <source>
        <dbReference type="Proteomes" id="UP001387364"/>
    </source>
</evidence>
<evidence type="ECO:0000256" key="7">
    <source>
        <dbReference type="ARBA" id="ARBA00022692"/>
    </source>
</evidence>
<feature type="transmembrane region" description="Helical" evidence="18">
    <location>
        <begin position="163"/>
        <end position="184"/>
    </location>
</feature>
<dbReference type="PANTHER" id="PTHR45528:SF11">
    <property type="entry name" value="HISTIDINE KINASE"/>
    <property type="match status" value="1"/>
</dbReference>
<evidence type="ECO:0000256" key="11">
    <source>
        <dbReference type="ARBA" id="ARBA00022989"/>
    </source>
</evidence>
<evidence type="ECO:0000259" key="20">
    <source>
        <dbReference type="PROSITE" id="PS50885"/>
    </source>
</evidence>
<dbReference type="PROSITE" id="PS50109">
    <property type="entry name" value="HIS_KIN"/>
    <property type="match status" value="1"/>
</dbReference>
<keyword evidence="10" id="KW-0067">ATP-binding</keyword>
<proteinExistence type="predicted"/>
<evidence type="ECO:0000256" key="10">
    <source>
        <dbReference type="ARBA" id="ARBA00022840"/>
    </source>
</evidence>
<accession>A0ABZ2N8Q9</accession>
<reference evidence="21 22" key="1">
    <citation type="submission" date="2024-02" db="EMBL/GenBank/DDBJ databases">
        <title>Seven novel Bacillus-like species.</title>
        <authorList>
            <person name="Liu G."/>
        </authorList>
    </citation>
    <scope>NUCLEOTIDE SEQUENCE [LARGE SCALE GENOMIC DNA]</scope>
    <source>
        <strain evidence="21 22">FJAT-52991</strain>
    </source>
</reference>
<keyword evidence="13" id="KW-0843">Virulence</keyword>
<feature type="coiled-coil region" evidence="17">
    <location>
        <begin position="218"/>
        <end position="245"/>
    </location>
</feature>
<keyword evidence="4" id="KW-1003">Cell membrane</keyword>
<dbReference type="InterPro" id="IPR003661">
    <property type="entry name" value="HisK_dim/P_dom"/>
</dbReference>
<sequence length="465" mass="52828">MIRSLYGKFTFTTILIMLLSGIIAFLLSNVYYQMILKPYNDQKNTMIAEEIVDYVHTHPEIDLDSYLDHLSAVGYQLYVTDGQQEQFYGKAFREVNLAPDDVKMVLNGDIFHGMQQFPHTFFVTGFFANELENTIGVPLIYQEKPYALFMRPDIKLLFNEMHLLFGSMLALTILLSILFVLISVKLLTAPIKKLTSATFELAQGNFNIQLDINRKDEIGELAQSFTQMANQLEQLEELRKQLISNISHDIQSPLSNIKGYTSLLAQPALSDEEKLYYTDIINKEVLRLSALTKQVLLLASLEQEDQPLKKQTFSLSDQMKQVLKQHQWKMQEKGIMADYQLSSTNFYGDPTMLYAVWDNIISNAVKYNVEGGSVSISLIDKSDRVEIRVRDSGEGIDQADLSRIFERFYRADVARSRTVEGTGLGLSIAMAIVHLHDGRIYAKSEKGVGTEITVELPKLKTSNIP</sequence>
<dbReference type="InterPro" id="IPR004358">
    <property type="entry name" value="Sig_transdc_His_kin-like_C"/>
</dbReference>
<dbReference type="SUPFAM" id="SSF47384">
    <property type="entry name" value="Homodimeric domain of signal transducing histidine kinase"/>
    <property type="match status" value="1"/>
</dbReference>
<gene>
    <name evidence="21" type="ORF">WDJ61_05775</name>
</gene>
<evidence type="ECO:0000256" key="12">
    <source>
        <dbReference type="ARBA" id="ARBA00023012"/>
    </source>
</evidence>
<keyword evidence="7 18" id="KW-0812">Transmembrane</keyword>
<dbReference type="PROSITE" id="PS50885">
    <property type="entry name" value="HAMP"/>
    <property type="match status" value="1"/>
</dbReference>
<dbReference type="EMBL" id="CP147404">
    <property type="protein sequence ID" value="WXB94136.1"/>
    <property type="molecule type" value="Genomic_DNA"/>
</dbReference>
<dbReference type="CDD" id="cd00075">
    <property type="entry name" value="HATPase"/>
    <property type="match status" value="1"/>
</dbReference>
<evidence type="ECO:0000256" key="3">
    <source>
        <dbReference type="ARBA" id="ARBA00012438"/>
    </source>
</evidence>
<dbReference type="InterPro" id="IPR005467">
    <property type="entry name" value="His_kinase_dom"/>
</dbReference>
<protein>
    <recommendedName>
        <fullName evidence="16">Heme sensor protein HssS</fullName>
        <ecNumber evidence="3">2.7.13.3</ecNumber>
    </recommendedName>
</protein>
<evidence type="ECO:0000256" key="2">
    <source>
        <dbReference type="ARBA" id="ARBA00004651"/>
    </source>
</evidence>
<keyword evidence="12" id="KW-0902">Two-component regulatory system</keyword>
<dbReference type="CDD" id="cd06225">
    <property type="entry name" value="HAMP"/>
    <property type="match status" value="1"/>
</dbReference>
<dbReference type="EC" id="2.7.13.3" evidence="3"/>
<evidence type="ECO:0000256" key="6">
    <source>
        <dbReference type="ARBA" id="ARBA00022679"/>
    </source>
</evidence>
<dbReference type="InterPro" id="IPR050398">
    <property type="entry name" value="HssS/ArlS-like"/>
</dbReference>
<dbReference type="SUPFAM" id="SSF158472">
    <property type="entry name" value="HAMP domain-like"/>
    <property type="match status" value="1"/>
</dbReference>
<dbReference type="CDD" id="cd00082">
    <property type="entry name" value="HisKA"/>
    <property type="match status" value="1"/>
</dbReference>
<evidence type="ECO:0000256" key="17">
    <source>
        <dbReference type="SAM" id="Coils"/>
    </source>
</evidence>
<keyword evidence="11 18" id="KW-1133">Transmembrane helix</keyword>
<keyword evidence="22" id="KW-1185">Reference proteome</keyword>
<comment type="subcellular location">
    <subcellularLocation>
        <location evidence="2">Cell membrane</location>
        <topology evidence="2">Multi-pass membrane protein</topology>
    </subcellularLocation>
</comment>
<dbReference type="InterPro" id="IPR003660">
    <property type="entry name" value="HAMP_dom"/>
</dbReference>
<dbReference type="SUPFAM" id="SSF55874">
    <property type="entry name" value="ATPase domain of HSP90 chaperone/DNA topoisomerase II/histidine kinase"/>
    <property type="match status" value="1"/>
</dbReference>
<dbReference type="RefSeq" id="WP_338753753.1">
    <property type="nucleotide sequence ID" value="NZ_CP147404.1"/>
</dbReference>
<dbReference type="InterPro" id="IPR003594">
    <property type="entry name" value="HATPase_dom"/>
</dbReference>
<dbReference type="GO" id="GO:0016301">
    <property type="term" value="F:kinase activity"/>
    <property type="evidence" value="ECO:0007669"/>
    <property type="project" value="UniProtKB-KW"/>
</dbReference>
<name>A0ABZ2N8Q9_9BACI</name>
<keyword evidence="14 18" id="KW-0472">Membrane</keyword>
<dbReference type="Proteomes" id="UP001387364">
    <property type="component" value="Chromosome"/>
</dbReference>
<evidence type="ECO:0000256" key="13">
    <source>
        <dbReference type="ARBA" id="ARBA00023026"/>
    </source>
</evidence>
<dbReference type="Pfam" id="PF02518">
    <property type="entry name" value="HATPase_c"/>
    <property type="match status" value="1"/>
</dbReference>
<dbReference type="Pfam" id="PF00512">
    <property type="entry name" value="HisKA"/>
    <property type="match status" value="1"/>
</dbReference>
<dbReference type="Gene3D" id="1.10.287.130">
    <property type="match status" value="1"/>
</dbReference>
<feature type="domain" description="HAMP" evidence="20">
    <location>
        <begin position="185"/>
        <end position="237"/>
    </location>
</feature>